<reference evidence="1" key="1">
    <citation type="submission" date="2020-02" db="EMBL/GenBank/DDBJ databases">
        <title>Genome sequencing of the panga catfish, Pangasius djambal.</title>
        <authorList>
            <person name="Wen M."/>
            <person name="Zahm M."/>
            <person name="Roques C."/>
            <person name="Cabau C."/>
            <person name="Klopp C."/>
            <person name="Donnadieu C."/>
            <person name="Jouanno E."/>
            <person name="Avarre J.-C."/>
            <person name="Campet M."/>
            <person name="Ha T."/>
            <person name="Dugue R."/>
            <person name="Lampietro C."/>
            <person name="Louis A."/>
            <person name="Herpin A."/>
            <person name="Echchiki A."/>
            <person name="Berthelot C."/>
            <person name="Parey E."/>
            <person name="Roest-Crollius H."/>
            <person name="Braasch I."/>
            <person name="Postlethwait J.H."/>
            <person name="Bobe J."/>
            <person name="Montfort J."/>
            <person name="Bouchez O."/>
            <person name="Begum T."/>
            <person name="Schartl M."/>
            <person name="Gustiano R."/>
            <person name="Guiguen Y."/>
        </authorList>
    </citation>
    <scope>NUCLEOTIDE SEQUENCE</scope>
    <source>
        <strain evidence="1">Pdj_M5554</strain>
    </source>
</reference>
<evidence type="ECO:0000313" key="2">
    <source>
        <dbReference type="Proteomes" id="UP000830395"/>
    </source>
</evidence>
<gene>
    <name evidence="1" type="ORF">PDJAM_G00237040</name>
</gene>
<keyword evidence="2" id="KW-1185">Reference proteome</keyword>
<name>A0ACC5YGK9_9TELE</name>
<sequence length="78" mass="8827">MNESMERFYILLLLASLLCATLAAGVESERKPERPCLSSEFSCSNGQCVDHSWRCDHSEDCEDGSDEENCGEETLEYR</sequence>
<organism evidence="1 2">
    <name type="scientific">Pangasius djambal</name>
    <dbReference type="NCBI Taxonomy" id="1691987"/>
    <lineage>
        <taxon>Eukaryota</taxon>
        <taxon>Metazoa</taxon>
        <taxon>Chordata</taxon>
        <taxon>Craniata</taxon>
        <taxon>Vertebrata</taxon>
        <taxon>Euteleostomi</taxon>
        <taxon>Actinopterygii</taxon>
        <taxon>Neopterygii</taxon>
        <taxon>Teleostei</taxon>
        <taxon>Ostariophysi</taxon>
        <taxon>Siluriformes</taxon>
        <taxon>Pangasiidae</taxon>
        <taxon>Pangasius</taxon>
    </lineage>
</organism>
<dbReference type="EMBL" id="CM040982">
    <property type="protein sequence ID" value="MCJ8734585.1"/>
    <property type="molecule type" value="Genomic_DNA"/>
</dbReference>
<protein>
    <submittedName>
        <fullName evidence="1">Uncharacterized protein</fullName>
    </submittedName>
</protein>
<accession>A0ACC5YGK9</accession>
<proteinExistence type="predicted"/>
<comment type="caution">
    <text evidence="1">The sequence shown here is derived from an EMBL/GenBank/DDBJ whole genome shotgun (WGS) entry which is preliminary data.</text>
</comment>
<dbReference type="Proteomes" id="UP000830395">
    <property type="component" value="Chromosome 8"/>
</dbReference>
<evidence type="ECO:0000313" key="1">
    <source>
        <dbReference type="EMBL" id="MCJ8734585.1"/>
    </source>
</evidence>